<evidence type="ECO:0008006" key="3">
    <source>
        <dbReference type="Google" id="ProtNLM"/>
    </source>
</evidence>
<organism evidence="1 2">
    <name type="scientific">Cherax quadricarinatus</name>
    <name type="common">Australian red claw crayfish</name>
    <dbReference type="NCBI Taxonomy" id="27406"/>
    <lineage>
        <taxon>Eukaryota</taxon>
        <taxon>Metazoa</taxon>
        <taxon>Ecdysozoa</taxon>
        <taxon>Arthropoda</taxon>
        <taxon>Crustacea</taxon>
        <taxon>Multicrustacea</taxon>
        <taxon>Malacostraca</taxon>
        <taxon>Eumalacostraca</taxon>
        <taxon>Eucarida</taxon>
        <taxon>Decapoda</taxon>
        <taxon>Pleocyemata</taxon>
        <taxon>Astacidea</taxon>
        <taxon>Parastacoidea</taxon>
        <taxon>Parastacidae</taxon>
        <taxon>Cherax</taxon>
    </lineage>
</organism>
<gene>
    <name evidence="1" type="ORF">OTU49_013958</name>
</gene>
<comment type="caution">
    <text evidence="1">The sequence shown here is derived from an EMBL/GenBank/DDBJ whole genome shotgun (WGS) entry which is preliminary data.</text>
</comment>
<proteinExistence type="predicted"/>
<dbReference type="AlphaFoldDB" id="A0AAW0VRI6"/>
<evidence type="ECO:0000313" key="2">
    <source>
        <dbReference type="Proteomes" id="UP001445076"/>
    </source>
</evidence>
<dbReference type="EMBL" id="JARKIK010001872">
    <property type="protein sequence ID" value="KAK8719554.1"/>
    <property type="molecule type" value="Genomic_DNA"/>
</dbReference>
<name>A0AAW0VRI6_CHEQU</name>
<evidence type="ECO:0000313" key="1">
    <source>
        <dbReference type="EMBL" id="KAK8719554.1"/>
    </source>
</evidence>
<sequence length="141" mass="15088">MARVSALPELGEEGGLLCCSSLPLFSLDHEICHAIPPLQVVRMGQTKLSVAEKTRALTLLEQGVSVIRIAADLKVTSMAIYNLGKAAAASVPPVFYSRSATVMAGSDNTCLFRQDPEVFVVRAKCLIYKGLSLKAVNIVLL</sequence>
<feature type="non-terminal residue" evidence="1">
    <location>
        <position position="141"/>
    </location>
</feature>
<reference evidence="1 2" key="1">
    <citation type="journal article" date="2024" name="BMC Genomics">
        <title>Genome assembly of redclaw crayfish (Cherax quadricarinatus) provides insights into its immune adaptation and hypoxia tolerance.</title>
        <authorList>
            <person name="Liu Z."/>
            <person name="Zheng J."/>
            <person name="Li H."/>
            <person name="Fang K."/>
            <person name="Wang S."/>
            <person name="He J."/>
            <person name="Zhou D."/>
            <person name="Weng S."/>
            <person name="Chi M."/>
            <person name="Gu Z."/>
            <person name="He J."/>
            <person name="Li F."/>
            <person name="Wang M."/>
        </authorList>
    </citation>
    <scope>NUCLEOTIDE SEQUENCE [LARGE SCALE GENOMIC DNA]</scope>
    <source>
        <strain evidence="1">ZL_2023a</strain>
    </source>
</reference>
<accession>A0AAW0VRI6</accession>
<dbReference type="Proteomes" id="UP001445076">
    <property type="component" value="Unassembled WGS sequence"/>
</dbReference>
<protein>
    <recommendedName>
        <fullName evidence="3">HTH psq-type domain-containing protein</fullName>
    </recommendedName>
</protein>
<keyword evidence="2" id="KW-1185">Reference proteome</keyword>